<dbReference type="Proteomes" id="UP000244336">
    <property type="component" value="Chromosome 5"/>
</dbReference>
<accession>A0A2T7DNF9</accession>
<protein>
    <submittedName>
        <fullName evidence="2">Uncharacterized protein</fullName>
    </submittedName>
</protein>
<dbReference type="Gramene" id="PUZ57125">
    <property type="protein sequence ID" value="PUZ57125"/>
    <property type="gene ID" value="GQ55_5G402700"/>
</dbReference>
<feature type="compositionally biased region" description="Basic and acidic residues" evidence="1">
    <location>
        <begin position="1"/>
        <end position="12"/>
    </location>
</feature>
<evidence type="ECO:0000256" key="1">
    <source>
        <dbReference type="SAM" id="MobiDB-lite"/>
    </source>
</evidence>
<dbReference type="OrthoDB" id="695286at2759"/>
<keyword evidence="3" id="KW-1185">Reference proteome</keyword>
<gene>
    <name evidence="2" type="ORF">GQ55_5G402700</name>
</gene>
<name>A0A2T7DNF9_9POAL</name>
<dbReference type="AlphaFoldDB" id="A0A2T7DNF9"/>
<feature type="region of interest" description="Disordered" evidence="1">
    <location>
        <begin position="1"/>
        <end position="21"/>
    </location>
</feature>
<organism evidence="2 3">
    <name type="scientific">Panicum hallii var. hallii</name>
    <dbReference type="NCBI Taxonomy" id="1504633"/>
    <lineage>
        <taxon>Eukaryota</taxon>
        <taxon>Viridiplantae</taxon>
        <taxon>Streptophyta</taxon>
        <taxon>Embryophyta</taxon>
        <taxon>Tracheophyta</taxon>
        <taxon>Spermatophyta</taxon>
        <taxon>Magnoliopsida</taxon>
        <taxon>Liliopsida</taxon>
        <taxon>Poales</taxon>
        <taxon>Poaceae</taxon>
        <taxon>PACMAD clade</taxon>
        <taxon>Panicoideae</taxon>
        <taxon>Panicodae</taxon>
        <taxon>Paniceae</taxon>
        <taxon>Panicinae</taxon>
        <taxon>Panicum</taxon>
        <taxon>Panicum sect. Panicum</taxon>
    </lineage>
</organism>
<dbReference type="EMBL" id="CM009753">
    <property type="protein sequence ID" value="PUZ57125.1"/>
    <property type="molecule type" value="Genomic_DNA"/>
</dbReference>
<reference evidence="2 3" key="1">
    <citation type="submission" date="2018-04" db="EMBL/GenBank/DDBJ databases">
        <title>WGS assembly of Panicum hallii var. hallii HAL2.</title>
        <authorList>
            <person name="Lovell J."/>
            <person name="Jenkins J."/>
            <person name="Lowry D."/>
            <person name="Mamidi S."/>
            <person name="Sreedasyam A."/>
            <person name="Weng X."/>
            <person name="Barry K."/>
            <person name="Bonette J."/>
            <person name="Campitelli B."/>
            <person name="Daum C."/>
            <person name="Gordon S."/>
            <person name="Gould B."/>
            <person name="Lipzen A."/>
            <person name="MacQueen A."/>
            <person name="Palacio-Mejia J."/>
            <person name="Plott C."/>
            <person name="Shakirov E."/>
            <person name="Shu S."/>
            <person name="Yoshinaga Y."/>
            <person name="Zane M."/>
            <person name="Rokhsar D."/>
            <person name="Grimwood J."/>
            <person name="Schmutz J."/>
            <person name="Juenger T."/>
        </authorList>
    </citation>
    <scope>NUCLEOTIDE SEQUENCE [LARGE SCALE GENOMIC DNA]</scope>
    <source>
        <strain evidence="3">cv. HAL2</strain>
    </source>
</reference>
<evidence type="ECO:0000313" key="3">
    <source>
        <dbReference type="Proteomes" id="UP000244336"/>
    </source>
</evidence>
<evidence type="ECO:0000313" key="2">
    <source>
        <dbReference type="EMBL" id="PUZ57125.1"/>
    </source>
</evidence>
<proteinExistence type="predicted"/>
<sequence>MVLIHDTRRAQDPRNLSMRGHDVQCGDDISNDQHYDHSENEGNFLDHRRVAAPSVPAMEITTTPRNDVAPRFANDALVGKEVIL</sequence>